<dbReference type="RefSeq" id="WP_209905029.1">
    <property type="nucleotide sequence ID" value="NZ_BAAAJW010000001.1"/>
</dbReference>
<accession>A0ABS4X6X8</accession>
<dbReference type="InterPro" id="IPR036291">
    <property type="entry name" value="NAD(P)-bd_dom_sf"/>
</dbReference>
<feature type="domain" description="NAD-dependent epimerase/dehydratase" evidence="1">
    <location>
        <begin position="6"/>
        <end position="227"/>
    </location>
</feature>
<dbReference type="Pfam" id="PF01370">
    <property type="entry name" value="Epimerase"/>
    <property type="match status" value="1"/>
</dbReference>
<evidence type="ECO:0000313" key="3">
    <source>
        <dbReference type="Proteomes" id="UP001519290"/>
    </source>
</evidence>
<name>A0ABS4X6X8_9MICO</name>
<dbReference type="PANTHER" id="PTHR48079">
    <property type="entry name" value="PROTEIN YEEZ"/>
    <property type="match status" value="1"/>
</dbReference>
<dbReference type="Gene3D" id="3.40.50.720">
    <property type="entry name" value="NAD(P)-binding Rossmann-like Domain"/>
    <property type="match status" value="1"/>
</dbReference>
<dbReference type="PANTHER" id="PTHR48079:SF6">
    <property type="entry name" value="NAD(P)-BINDING DOMAIN-CONTAINING PROTEIN-RELATED"/>
    <property type="match status" value="1"/>
</dbReference>
<proteinExistence type="predicted"/>
<organism evidence="2 3">
    <name type="scientific">Brachybacterium sacelli</name>
    <dbReference type="NCBI Taxonomy" id="173364"/>
    <lineage>
        <taxon>Bacteria</taxon>
        <taxon>Bacillati</taxon>
        <taxon>Actinomycetota</taxon>
        <taxon>Actinomycetes</taxon>
        <taxon>Micrococcales</taxon>
        <taxon>Dermabacteraceae</taxon>
        <taxon>Brachybacterium</taxon>
    </lineage>
</organism>
<dbReference type="PRINTS" id="PR00081">
    <property type="entry name" value="GDHRDH"/>
</dbReference>
<dbReference type="InterPro" id="IPR001509">
    <property type="entry name" value="Epimerase_deHydtase"/>
</dbReference>
<gene>
    <name evidence="2" type="ORF">JOF43_004142</name>
</gene>
<reference evidence="2 3" key="1">
    <citation type="submission" date="2021-03" db="EMBL/GenBank/DDBJ databases">
        <title>Sequencing the genomes of 1000 actinobacteria strains.</title>
        <authorList>
            <person name="Klenk H.-P."/>
        </authorList>
    </citation>
    <scope>NUCLEOTIDE SEQUENCE [LARGE SCALE GENOMIC DNA]</scope>
    <source>
        <strain evidence="2 3">DSM 14566</strain>
    </source>
</reference>
<keyword evidence="3" id="KW-1185">Reference proteome</keyword>
<evidence type="ECO:0000313" key="2">
    <source>
        <dbReference type="EMBL" id="MBP2384153.1"/>
    </source>
</evidence>
<dbReference type="Proteomes" id="UP001519290">
    <property type="component" value="Unassembled WGS sequence"/>
</dbReference>
<comment type="caution">
    <text evidence="2">The sequence shown here is derived from an EMBL/GenBank/DDBJ whole genome shotgun (WGS) entry which is preliminary data.</text>
</comment>
<dbReference type="InterPro" id="IPR002347">
    <property type="entry name" value="SDR_fam"/>
</dbReference>
<dbReference type="EMBL" id="JAGIOD010000002">
    <property type="protein sequence ID" value="MBP2384153.1"/>
    <property type="molecule type" value="Genomic_DNA"/>
</dbReference>
<dbReference type="InterPro" id="IPR051783">
    <property type="entry name" value="NAD(P)-dependent_oxidoreduct"/>
</dbReference>
<evidence type="ECO:0000259" key="1">
    <source>
        <dbReference type="Pfam" id="PF01370"/>
    </source>
</evidence>
<sequence length="332" mass="35361">MSAPTIVVTGASGMLGGAVATTLRDRGARVRAFQRRPAGLPGVEDVTGSLTAPEEVRRAVDGADAVVHLAAKVSISGPEHEYRAINIDGTRNVLDALRAGGGGSLVNVSSPSVAHLGRAIEGDGAAPADPTRARGPYSRTKAAAELLAMGADGEDGLAVTTVRPHIVWGPGDTQLVGRIVDRARRGRLPLLDEGMALIDTTYVTNAADAIVAALDRIEDVHGESFVITNGEPRTVRDIFGGWCDAAGVPRPSVRLPGSVARFAGRVVERVWEHRPGHDEPPMTEFLAEQMSTAHWFDQRRTRERLQWTPQVTLDEGNEHLAAWFREHPVAAG</sequence>
<dbReference type="SUPFAM" id="SSF51735">
    <property type="entry name" value="NAD(P)-binding Rossmann-fold domains"/>
    <property type="match status" value="1"/>
</dbReference>
<protein>
    <submittedName>
        <fullName evidence="2">Nucleoside-diphosphate-sugar epimerase</fullName>
    </submittedName>
</protein>